<gene>
    <name evidence="4" type="ORF">HW566_03535</name>
</gene>
<dbReference type="Pfam" id="PF00583">
    <property type="entry name" value="Acetyltransf_1"/>
    <property type="match status" value="1"/>
</dbReference>
<dbReference type="SUPFAM" id="SSF55729">
    <property type="entry name" value="Acyl-CoA N-acyltransferases (Nat)"/>
    <property type="match status" value="1"/>
</dbReference>
<name>A0A7D5JEB1_9MICO</name>
<evidence type="ECO:0000256" key="1">
    <source>
        <dbReference type="ARBA" id="ARBA00022679"/>
    </source>
</evidence>
<dbReference type="AlphaFoldDB" id="A0A7D5JEB1"/>
<organism evidence="4 5">
    <name type="scientific">Microbacterium oleivorans</name>
    <dbReference type="NCBI Taxonomy" id="273677"/>
    <lineage>
        <taxon>Bacteria</taxon>
        <taxon>Bacillati</taxon>
        <taxon>Actinomycetota</taxon>
        <taxon>Actinomycetes</taxon>
        <taxon>Micrococcales</taxon>
        <taxon>Microbacteriaceae</taxon>
        <taxon>Microbacterium</taxon>
    </lineage>
</organism>
<evidence type="ECO:0000313" key="5">
    <source>
        <dbReference type="Proteomes" id="UP000509638"/>
    </source>
</evidence>
<evidence type="ECO:0000313" key="4">
    <source>
        <dbReference type="EMBL" id="QLD10938.1"/>
    </source>
</evidence>
<feature type="domain" description="N-acetyltransferase" evidence="3">
    <location>
        <begin position="15"/>
        <end position="156"/>
    </location>
</feature>
<dbReference type="InterPro" id="IPR016181">
    <property type="entry name" value="Acyl_CoA_acyltransferase"/>
</dbReference>
<proteinExistence type="predicted"/>
<dbReference type="Gene3D" id="3.40.630.30">
    <property type="match status" value="1"/>
</dbReference>
<dbReference type="PANTHER" id="PTHR43877:SF5">
    <property type="entry name" value="BLL8307 PROTEIN"/>
    <property type="match status" value="1"/>
</dbReference>
<dbReference type="GO" id="GO:0016747">
    <property type="term" value="F:acyltransferase activity, transferring groups other than amino-acyl groups"/>
    <property type="evidence" value="ECO:0007669"/>
    <property type="project" value="InterPro"/>
</dbReference>
<sequence length="161" mass="17049">MSTSVTIVRDDLTGEPTRALSASHASGMLANTPVESVHALDLTGLQDPAVRVYSAWVDGEIAGVGAFKRFAADRAELKSMRVADAFLGRGIGRAILGHLEHEARAAGIRSLWLETGAGADFVAARTLYERSGFVVCAPFGDYAPDPLSVFMTRELAPATES</sequence>
<dbReference type="Proteomes" id="UP000509638">
    <property type="component" value="Chromosome"/>
</dbReference>
<keyword evidence="2" id="KW-0012">Acyltransferase</keyword>
<dbReference type="PANTHER" id="PTHR43877">
    <property type="entry name" value="AMINOALKYLPHOSPHONATE N-ACETYLTRANSFERASE-RELATED-RELATED"/>
    <property type="match status" value="1"/>
</dbReference>
<dbReference type="PROSITE" id="PS51186">
    <property type="entry name" value="GNAT"/>
    <property type="match status" value="1"/>
</dbReference>
<reference evidence="4 5" key="1">
    <citation type="submission" date="2020-06" db="EMBL/GenBank/DDBJ databases">
        <authorList>
            <person name="Jo H."/>
        </authorList>
    </citation>
    <scope>NUCLEOTIDE SEQUENCE [LARGE SCALE GENOMIC DNA]</scope>
    <source>
        <strain evidence="4 5">I46</strain>
    </source>
</reference>
<protein>
    <submittedName>
        <fullName evidence="4">GNAT family N-acetyltransferase</fullName>
    </submittedName>
</protein>
<dbReference type="EMBL" id="CP058316">
    <property type="protein sequence ID" value="QLD10938.1"/>
    <property type="molecule type" value="Genomic_DNA"/>
</dbReference>
<dbReference type="InterPro" id="IPR050832">
    <property type="entry name" value="Bact_Acetyltransf"/>
</dbReference>
<dbReference type="CDD" id="cd04301">
    <property type="entry name" value="NAT_SF"/>
    <property type="match status" value="1"/>
</dbReference>
<dbReference type="RefSeq" id="WP_178010468.1">
    <property type="nucleotide sequence ID" value="NZ_CP058316.1"/>
</dbReference>
<dbReference type="InterPro" id="IPR000182">
    <property type="entry name" value="GNAT_dom"/>
</dbReference>
<evidence type="ECO:0000259" key="3">
    <source>
        <dbReference type="PROSITE" id="PS51186"/>
    </source>
</evidence>
<evidence type="ECO:0000256" key="2">
    <source>
        <dbReference type="ARBA" id="ARBA00023315"/>
    </source>
</evidence>
<accession>A0A7D5JEB1</accession>
<keyword evidence="1 4" id="KW-0808">Transferase</keyword>